<dbReference type="RefSeq" id="WP_380006459.1">
    <property type="nucleotide sequence ID" value="NZ_JADIKI010000023.1"/>
</dbReference>
<feature type="signal peptide" evidence="2">
    <location>
        <begin position="1"/>
        <end position="20"/>
    </location>
</feature>
<evidence type="ECO:0000313" key="4">
    <source>
        <dbReference type="Proteomes" id="UP001620409"/>
    </source>
</evidence>
<keyword evidence="2" id="KW-0732">Signal</keyword>
<evidence type="ECO:0000313" key="3">
    <source>
        <dbReference type="EMBL" id="MFK2855227.1"/>
    </source>
</evidence>
<gene>
    <name evidence="3" type="ORF">ISP18_11540</name>
</gene>
<dbReference type="Proteomes" id="UP001620409">
    <property type="component" value="Unassembled WGS sequence"/>
</dbReference>
<protein>
    <submittedName>
        <fullName evidence="3">Uncharacterized protein</fullName>
    </submittedName>
</protein>
<dbReference type="EMBL" id="JADIKI010000023">
    <property type="protein sequence ID" value="MFK2855227.1"/>
    <property type="molecule type" value="Genomic_DNA"/>
</dbReference>
<keyword evidence="4" id="KW-1185">Reference proteome</keyword>
<comment type="caution">
    <text evidence="3">The sequence shown here is derived from an EMBL/GenBank/DDBJ whole genome shotgun (WGS) entry which is preliminary data.</text>
</comment>
<proteinExistence type="predicted"/>
<organism evidence="3 4">
    <name type="scientific">Dyella humi</name>
    <dbReference type="NCBI Taxonomy" id="1770547"/>
    <lineage>
        <taxon>Bacteria</taxon>
        <taxon>Pseudomonadati</taxon>
        <taxon>Pseudomonadota</taxon>
        <taxon>Gammaproteobacteria</taxon>
        <taxon>Lysobacterales</taxon>
        <taxon>Rhodanobacteraceae</taxon>
        <taxon>Dyella</taxon>
    </lineage>
</organism>
<accession>A0ABW8IJ40</accession>
<evidence type="ECO:0000256" key="1">
    <source>
        <dbReference type="SAM" id="MobiDB-lite"/>
    </source>
</evidence>
<evidence type="ECO:0000256" key="2">
    <source>
        <dbReference type="SAM" id="SignalP"/>
    </source>
</evidence>
<sequence>MNRRALTALATSLLVSAAWAQTASQPLNLKLPSGGYQGYPASSSTAAQPASSASTAGNAKGAVTVNGHPAAISAAPGVYYGDTSGRRGNDEAAVPACDDSTYNKAQVHGSVGMGVVSGSHIGTGSYQSGAVSVVQNTGSCDHPTGSVGFSIGVSRLGGFNGH</sequence>
<reference evidence="3 4" key="1">
    <citation type="submission" date="2020-10" db="EMBL/GenBank/DDBJ databases">
        <title>Phylogeny of dyella-like bacteria.</title>
        <authorList>
            <person name="Fu J."/>
        </authorList>
    </citation>
    <scope>NUCLEOTIDE SEQUENCE [LARGE SCALE GENOMIC DNA]</scope>
    <source>
        <strain evidence="3 4">DHG40</strain>
    </source>
</reference>
<feature type="region of interest" description="Disordered" evidence="1">
    <location>
        <begin position="38"/>
        <end position="58"/>
    </location>
</feature>
<feature type="chain" id="PRO_5046716921" evidence="2">
    <location>
        <begin position="21"/>
        <end position="162"/>
    </location>
</feature>
<feature type="compositionally biased region" description="Low complexity" evidence="1">
    <location>
        <begin position="40"/>
        <end position="56"/>
    </location>
</feature>
<name>A0ABW8IJ40_9GAMM</name>